<keyword evidence="4" id="KW-0285">Flavoprotein</keyword>
<dbReference type="GO" id="GO:0050660">
    <property type="term" value="F:flavin adenine dinucleotide binding"/>
    <property type="evidence" value="ECO:0007669"/>
    <property type="project" value="InterPro"/>
</dbReference>
<feature type="domain" description="Glucose-methanol-choline oxidoreductase N-terminal" evidence="7">
    <location>
        <begin position="350"/>
        <end position="364"/>
    </location>
</feature>
<keyword evidence="5" id="KW-0732">Signal</keyword>
<dbReference type="GO" id="GO:0016614">
    <property type="term" value="F:oxidoreductase activity, acting on CH-OH group of donors"/>
    <property type="evidence" value="ECO:0007669"/>
    <property type="project" value="InterPro"/>
</dbReference>
<dbReference type="Proteomes" id="UP001152799">
    <property type="component" value="Chromosome 3"/>
</dbReference>
<evidence type="ECO:0000256" key="2">
    <source>
        <dbReference type="PIRSR" id="PIRSR000137-1"/>
    </source>
</evidence>
<dbReference type="InterPro" id="IPR036188">
    <property type="entry name" value="FAD/NAD-bd_sf"/>
</dbReference>
<dbReference type="SUPFAM" id="SSF51905">
    <property type="entry name" value="FAD/NAD(P)-binding domain"/>
    <property type="match status" value="1"/>
</dbReference>
<dbReference type="Pfam" id="PF00732">
    <property type="entry name" value="GMC_oxred_N"/>
    <property type="match status" value="1"/>
</dbReference>
<gene>
    <name evidence="8" type="ORF">CEUTPL_LOCUS7451</name>
</gene>
<feature type="domain" description="Glucose-methanol-choline oxidoreductase N-terminal" evidence="6">
    <location>
        <begin position="176"/>
        <end position="199"/>
    </location>
</feature>
<name>A0A9N9MLY4_9CUCU</name>
<dbReference type="Pfam" id="PF05199">
    <property type="entry name" value="GMC_oxred_C"/>
    <property type="match status" value="1"/>
</dbReference>
<evidence type="ECO:0000259" key="7">
    <source>
        <dbReference type="PROSITE" id="PS00624"/>
    </source>
</evidence>
<feature type="signal peptide" evidence="5">
    <location>
        <begin position="1"/>
        <end position="18"/>
    </location>
</feature>
<evidence type="ECO:0000256" key="1">
    <source>
        <dbReference type="ARBA" id="ARBA00010790"/>
    </source>
</evidence>
<accession>A0A9N9MLY4</accession>
<dbReference type="PIRSF" id="PIRSF000137">
    <property type="entry name" value="Alcohol_oxidase"/>
    <property type="match status" value="1"/>
</dbReference>
<proteinExistence type="inferred from homology"/>
<dbReference type="PANTHER" id="PTHR11552">
    <property type="entry name" value="GLUCOSE-METHANOL-CHOLINE GMC OXIDOREDUCTASE"/>
    <property type="match status" value="1"/>
</dbReference>
<evidence type="ECO:0000256" key="3">
    <source>
        <dbReference type="PIRSR" id="PIRSR000137-2"/>
    </source>
</evidence>
<dbReference type="InterPro" id="IPR012132">
    <property type="entry name" value="GMC_OxRdtase"/>
</dbReference>
<dbReference type="EMBL" id="OU892279">
    <property type="protein sequence ID" value="CAG9766880.1"/>
    <property type="molecule type" value="Genomic_DNA"/>
</dbReference>
<comment type="cofactor">
    <cofactor evidence="3">
        <name>FAD</name>
        <dbReference type="ChEBI" id="CHEBI:57692"/>
    </cofactor>
</comment>
<dbReference type="SUPFAM" id="SSF54373">
    <property type="entry name" value="FAD-linked reductases, C-terminal domain"/>
    <property type="match status" value="1"/>
</dbReference>
<evidence type="ECO:0000259" key="6">
    <source>
        <dbReference type="PROSITE" id="PS00623"/>
    </source>
</evidence>
<dbReference type="Gene3D" id="3.50.50.60">
    <property type="entry name" value="FAD/NAD(P)-binding domain"/>
    <property type="match status" value="1"/>
</dbReference>
<keyword evidence="3 4" id="KW-0274">FAD</keyword>
<sequence>MHLPSPLLFLSLVVGCFSSQFTDYPFSFGKYSPDRGNDSELYSPGVFSPELFDYQRLTEEVDYVLKRYRNYVIPGNNEQYYYASKHTDSDPCLGNEEYDFIIAGTGTAGGVLANRLTEENYKVLALEAGEEAPTLSNMFGMNVYLHNSGLNWGYTTTPQHHGCLGSRNNSCMYPRGRVLGGSSVINFGMYVRGNRLDYDKWEALGNPGWSYEDVLPYFKKPEHATFTGIIDEDYHGFDGPQRVGIPDDIPIMSEAIIEAHKEIGKRELDYNGADQDGVSRLQFFLDRNVRASTAHAFLNPIRDRKNLIISTRSYVSKVLIADKTAYGVEYVRDGHKCVATARKEVIVSAGSINSPQILMLSGIGPAEELLKHGIDIIEDLPVGKNMQDHLFFPGVFYRFNHKWYDMTIQEHVKLWTENKRPLTPSLGQTAISFFNFEGPEDSQPEIELFFFGPPLVTSDLAVIFNFDDAHIDAFGALNGLTDLCINIELLHPRSRGKVTLKSKDPRDFPLVDPNYFSDLEGGDIENMYLGIVAALQLNNTEAFKKAQAELLVIPFPRCDYKYEQLSKEWWYCALRSIATTLFHPIGTTSMGPDPKTSVVDSDLKVHGIKKLRVVDAGIIPDHISGHPNAAVVMIAEKISDAIKHEHSTFAKDSDLFENEDFLEK</sequence>
<reference evidence="8" key="1">
    <citation type="submission" date="2022-01" db="EMBL/GenBank/DDBJ databases">
        <authorList>
            <person name="King R."/>
        </authorList>
    </citation>
    <scope>NUCLEOTIDE SEQUENCE</scope>
</reference>
<dbReference type="PANTHER" id="PTHR11552:SF158">
    <property type="entry name" value="GH23626P-RELATED"/>
    <property type="match status" value="1"/>
</dbReference>
<evidence type="ECO:0000313" key="9">
    <source>
        <dbReference type="Proteomes" id="UP001152799"/>
    </source>
</evidence>
<dbReference type="Gene3D" id="3.30.560.10">
    <property type="entry name" value="Glucose Oxidase, domain 3"/>
    <property type="match status" value="1"/>
</dbReference>
<dbReference type="InterPro" id="IPR000172">
    <property type="entry name" value="GMC_OxRdtase_N"/>
</dbReference>
<dbReference type="PROSITE" id="PS00624">
    <property type="entry name" value="GMC_OXRED_2"/>
    <property type="match status" value="1"/>
</dbReference>
<dbReference type="InterPro" id="IPR007867">
    <property type="entry name" value="GMC_OxRtase_C"/>
</dbReference>
<dbReference type="OrthoDB" id="269227at2759"/>
<feature type="chain" id="PRO_5040473642" description="Glucose-methanol-choline oxidoreductase N-terminal domain-containing protein" evidence="5">
    <location>
        <begin position="19"/>
        <end position="664"/>
    </location>
</feature>
<feature type="active site" description="Proton acceptor" evidence="2">
    <location>
        <position position="626"/>
    </location>
</feature>
<evidence type="ECO:0000256" key="5">
    <source>
        <dbReference type="SAM" id="SignalP"/>
    </source>
</evidence>
<dbReference type="AlphaFoldDB" id="A0A9N9MLY4"/>
<evidence type="ECO:0000256" key="4">
    <source>
        <dbReference type="RuleBase" id="RU003968"/>
    </source>
</evidence>
<comment type="similarity">
    <text evidence="1 4">Belongs to the GMC oxidoreductase family.</text>
</comment>
<protein>
    <recommendedName>
        <fullName evidence="6 7">Glucose-methanol-choline oxidoreductase N-terminal domain-containing protein</fullName>
    </recommendedName>
</protein>
<feature type="binding site" evidence="3">
    <location>
        <position position="315"/>
    </location>
    <ligand>
        <name>FAD</name>
        <dbReference type="ChEBI" id="CHEBI:57692"/>
    </ligand>
</feature>
<organism evidence="8 9">
    <name type="scientific">Ceutorhynchus assimilis</name>
    <name type="common">cabbage seed weevil</name>
    <dbReference type="NCBI Taxonomy" id="467358"/>
    <lineage>
        <taxon>Eukaryota</taxon>
        <taxon>Metazoa</taxon>
        <taxon>Ecdysozoa</taxon>
        <taxon>Arthropoda</taxon>
        <taxon>Hexapoda</taxon>
        <taxon>Insecta</taxon>
        <taxon>Pterygota</taxon>
        <taxon>Neoptera</taxon>
        <taxon>Endopterygota</taxon>
        <taxon>Coleoptera</taxon>
        <taxon>Polyphaga</taxon>
        <taxon>Cucujiformia</taxon>
        <taxon>Curculionidae</taxon>
        <taxon>Ceutorhynchinae</taxon>
        <taxon>Ceutorhynchus</taxon>
    </lineage>
</organism>
<keyword evidence="9" id="KW-1185">Reference proteome</keyword>
<dbReference type="PROSITE" id="PS00623">
    <property type="entry name" value="GMC_OXRED_1"/>
    <property type="match status" value="1"/>
</dbReference>
<feature type="binding site" evidence="3">
    <location>
        <position position="178"/>
    </location>
    <ligand>
        <name>FAD</name>
        <dbReference type="ChEBI" id="CHEBI:57692"/>
    </ligand>
</feature>
<feature type="active site" description="Proton donor" evidence="2">
    <location>
        <position position="583"/>
    </location>
</feature>
<evidence type="ECO:0000313" key="8">
    <source>
        <dbReference type="EMBL" id="CAG9766880.1"/>
    </source>
</evidence>